<feature type="domain" description="Cobalamin-independent methionine synthase MetE C-terminal/archaeal" evidence="2">
    <location>
        <begin position="33"/>
        <end position="358"/>
    </location>
</feature>
<dbReference type="CDD" id="cd03310">
    <property type="entry name" value="CIMS_like"/>
    <property type="match status" value="1"/>
</dbReference>
<dbReference type="EMBL" id="JAMTCK010000022">
    <property type="protein sequence ID" value="MCP2169976.1"/>
    <property type="molecule type" value="Genomic_DNA"/>
</dbReference>
<comment type="caution">
    <text evidence="3">The sequence shown here is derived from an EMBL/GenBank/DDBJ whole genome shotgun (WGS) entry which is preliminary data.</text>
</comment>
<name>A0AAE3GKP7_9PSEU</name>
<dbReference type="InterPro" id="IPR038071">
    <property type="entry name" value="UROD/MetE-like_sf"/>
</dbReference>
<evidence type="ECO:0000256" key="1">
    <source>
        <dbReference type="SAM" id="MobiDB-lite"/>
    </source>
</evidence>
<organism evidence="3 4">
    <name type="scientific">Goodfellowiella coeruleoviolacea</name>
    <dbReference type="NCBI Taxonomy" id="334858"/>
    <lineage>
        <taxon>Bacteria</taxon>
        <taxon>Bacillati</taxon>
        <taxon>Actinomycetota</taxon>
        <taxon>Actinomycetes</taxon>
        <taxon>Pseudonocardiales</taxon>
        <taxon>Pseudonocardiaceae</taxon>
        <taxon>Goodfellowiella</taxon>
    </lineage>
</organism>
<proteinExistence type="predicted"/>
<protein>
    <submittedName>
        <fullName evidence="3">Cobalamin-independent synthase, Catalytic domain</fullName>
    </submittedName>
</protein>
<gene>
    <name evidence="3" type="ORF">LX83_006862</name>
</gene>
<dbReference type="Pfam" id="PF01717">
    <property type="entry name" value="Meth_synt_2"/>
    <property type="match status" value="1"/>
</dbReference>
<dbReference type="GO" id="GO:0008270">
    <property type="term" value="F:zinc ion binding"/>
    <property type="evidence" value="ECO:0007669"/>
    <property type="project" value="InterPro"/>
</dbReference>
<reference evidence="3" key="1">
    <citation type="submission" date="2022-06" db="EMBL/GenBank/DDBJ databases">
        <title>Genomic Encyclopedia of Archaeal and Bacterial Type Strains, Phase II (KMG-II): from individual species to whole genera.</title>
        <authorList>
            <person name="Goeker M."/>
        </authorList>
    </citation>
    <scope>NUCLEOTIDE SEQUENCE</scope>
    <source>
        <strain evidence="3">DSM 43935</strain>
    </source>
</reference>
<evidence type="ECO:0000313" key="4">
    <source>
        <dbReference type="Proteomes" id="UP001206128"/>
    </source>
</evidence>
<dbReference type="AlphaFoldDB" id="A0AAE3GKP7"/>
<dbReference type="Gene3D" id="3.20.20.210">
    <property type="match status" value="1"/>
</dbReference>
<sequence length="367" mass="37984">MRGAGDRAAARPATLVRVEQTPPPARPSLTGIATGIGSLPGTDPLEAARVVLGELPDLPHLPELPARGVGADLLGRTAGLLVDLAVEVVPSGYRTTTKPGRDHRRAVDLLRRDLDALEEVVERAGAHPELVKVQLAGPWTLAAGVELPRGHRVLTDPGALREFTESLAEGLRQHVTEVARRTGATVVVQLDEPSLPAVLAGALPTPSGYGTVPAVPTPEARAVLAGVVEAAAAVSGAPVVVHCCARRPPVTLLREAGADVIAFDLTQLDADATATWDELGEAWQEGSTLALGLVPGTDPGAPADLRAVAQPALRLADRLGFARSVLATQALATPCCGLAGATASWLRRALSLTRDVAKAFVEPPEGW</sequence>
<dbReference type="InterPro" id="IPR002629">
    <property type="entry name" value="Met_Synth_C/arc"/>
</dbReference>
<dbReference type="Proteomes" id="UP001206128">
    <property type="component" value="Unassembled WGS sequence"/>
</dbReference>
<dbReference type="GO" id="GO:0009086">
    <property type="term" value="P:methionine biosynthetic process"/>
    <property type="evidence" value="ECO:0007669"/>
    <property type="project" value="InterPro"/>
</dbReference>
<evidence type="ECO:0000313" key="3">
    <source>
        <dbReference type="EMBL" id="MCP2169976.1"/>
    </source>
</evidence>
<accession>A0AAE3GKP7</accession>
<evidence type="ECO:0000259" key="2">
    <source>
        <dbReference type="Pfam" id="PF01717"/>
    </source>
</evidence>
<dbReference type="SUPFAM" id="SSF51726">
    <property type="entry name" value="UROD/MetE-like"/>
    <property type="match status" value="1"/>
</dbReference>
<keyword evidence="4" id="KW-1185">Reference proteome</keyword>
<dbReference type="GO" id="GO:0003871">
    <property type="term" value="F:5-methyltetrahydropteroyltriglutamate-homocysteine S-methyltransferase activity"/>
    <property type="evidence" value="ECO:0007669"/>
    <property type="project" value="InterPro"/>
</dbReference>
<feature type="region of interest" description="Disordered" evidence="1">
    <location>
        <begin position="1"/>
        <end position="31"/>
    </location>
</feature>